<dbReference type="Gene3D" id="3.40.710.10">
    <property type="entry name" value="DD-peptidase/beta-lactamase superfamily"/>
    <property type="match status" value="1"/>
</dbReference>
<sequence>MPPLPRRATRRAAVGTVGATALGLLLPLGLAAPAHAATTSICTSASHPALARKLSADIRTALKGRQDTYGLSVWDARTGLYCGLNSARHFDSASVVKATIMATVLRRAQEQHRGLSSWEVSNLRQMITRSDNTAASNLWASVGRTRLRGYLRLAGMSNTVLGSGGYWGLTQITARDEVRLLDTFTDNHSVLNGTWRAYALSLMHQVIPSQRWGTPYGTPAGVTWHVKNGWLPRASRGWRVNSIGVFTSARKDYRFAVLTDNQSTMDYGVTTIERVAAAVHRDLGH</sequence>
<keyword evidence="6" id="KW-1185">Reference proteome</keyword>
<evidence type="ECO:0000259" key="4">
    <source>
        <dbReference type="Pfam" id="PF13354"/>
    </source>
</evidence>
<evidence type="ECO:0000313" key="6">
    <source>
        <dbReference type="Proteomes" id="UP001596174"/>
    </source>
</evidence>
<dbReference type="InterPro" id="IPR006311">
    <property type="entry name" value="TAT_signal"/>
</dbReference>
<dbReference type="Proteomes" id="UP001596174">
    <property type="component" value="Unassembled WGS sequence"/>
</dbReference>
<protein>
    <recommendedName>
        <fullName evidence="1">Beta-lactamase</fullName>
    </recommendedName>
    <alternativeName>
        <fullName evidence="2">Penicillinase</fullName>
    </alternativeName>
</protein>
<name>A0ABW1G7H9_9ACTN</name>
<dbReference type="PANTHER" id="PTHR35333:SF3">
    <property type="entry name" value="BETA-LACTAMASE-TYPE TRANSPEPTIDASE FOLD CONTAINING PROTEIN"/>
    <property type="match status" value="1"/>
</dbReference>
<keyword evidence="3" id="KW-0732">Signal</keyword>
<reference evidence="6" key="1">
    <citation type="journal article" date="2019" name="Int. J. Syst. Evol. Microbiol.">
        <title>The Global Catalogue of Microorganisms (GCM) 10K type strain sequencing project: providing services to taxonomists for standard genome sequencing and annotation.</title>
        <authorList>
            <consortium name="The Broad Institute Genomics Platform"/>
            <consortium name="The Broad Institute Genome Sequencing Center for Infectious Disease"/>
            <person name="Wu L."/>
            <person name="Ma J."/>
        </authorList>
    </citation>
    <scope>NUCLEOTIDE SEQUENCE [LARGE SCALE GENOMIC DNA]</scope>
    <source>
        <strain evidence="6">JCM 4816</strain>
    </source>
</reference>
<dbReference type="PANTHER" id="PTHR35333">
    <property type="entry name" value="BETA-LACTAMASE"/>
    <property type="match status" value="1"/>
</dbReference>
<dbReference type="InterPro" id="IPR012338">
    <property type="entry name" value="Beta-lactam/transpept-like"/>
</dbReference>
<dbReference type="Pfam" id="PF13354">
    <property type="entry name" value="Beta-lactamase2"/>
    <property type="match status" value="1"/>
</dbReference>
<dbReference type="SUPFAM" id="SSF56601">
    <property type="entry name" value="beta-lactamase/transpeptidase-like"/>
    <property type="match status" value="1"/>
</dbReference>
<feature type="signal peptide" evidence="3">
    <location>
        <begin position="1"/>
        <end position="36"/>
    </location>
</feature>
<dbReference type="EMBL" id="JBHSQJ010000131">
    <property type="protein sequence ID" value="MFC5910700.1"/>
    <property type="molecule type" value="Genomic_DNA"/>
</dbReference>
<keyword evidence="5" id="KW-0378">Hydrolase</keyword>
<dbReference type="GO" id="GO:0016787">
    <property type="term" value="F:hydrolase activity"/>
    <property type="evidence" value="ECO:0007669"/>
    <property type="project" value="UniProtKB-KW"/>
</dbReference>
<organism evidence="5 6">
    <name type="scientific">Streptacidiphilus monticola</name>
    <dbReference type="NCBI Taxonomy" id="2161674"/>
    <lineage>
        <taxon>Bacteria</taxon>
        <taxon>Bacillati</taxon>
        <taxon>Actinomycetota</taxon>
        <taxon>Actinomycetes</taxon>
        <taxon>Kitasatosporales</taxon>
        <taxon>Streptomycetaceae</taxon>
        <taxon>Streptacidiphilus</taxon>
    </lineage>
</organism>
<comment type="caution">
    <text evidence="5">The sequence shown here is derived from an EMBL/GenBank/DDBJ whole genome shotgun (WGS) entry which is preliminary data.</text>
</comment>
<evidence type="ECO:0000256" key="1">
    <source>
        <dbReference type="ARBA" id="ARBA00018879"/>
    </source>
</evidence>
<accession>A0ABW1G7H9</accession>
<proteinExistence type="predicted"/>
<feature type="chain" id="PRO_5046399881" description="Beta-lactamase" evidence="3">
    <location>
        <begin position="37"/>
        <end position="285"/>
    </location>
</feature>
<gene>
    <name evidence="5" type="ORF">ACFP3V_26275</name>
</gene>
<dbReference type="InterPro" id="IPR045155">
    <property type="entry name" value="Beta-lactam_cat"/>
</dbReference>
<evidence type="ECO:0000256" key="2">
    <source>
        <dbReference type="ARBA" id="ARBA00030171"/>
    </source>
</evidence>
<feature type="domain" description="Beta-lactamase class A catalytic" evidence="4">
    <location>
        <begin position="123"/>
        <end position="259"/>
    </location>
</feature>
<evidence type="ECO:0000256" key="3">
    <source>
        <dbReference type="SAM" id="SignalP"/>
    </source>
</evidence>
<dbReference type="PROSITE" id="PS51318">
    <property type="entry name" value="TAT"/>
    <property type="match status" value="1"/>
</dbReference>
<dbReference type="RefSeq" id="WP_380588340.1">
    <property type="nucleotide sequence ID" value="NZ_JBHSQJ010000131.1"/>
</dbReference>
<dbReference type="InterPro" id="IPR000871">
    <property type="entry name" value="Beta-lactam_class-A"/>
</dbReference>
<evidence type="ECO:0000313" key="5">
    <source>
        <dbReference type="EMBL" id="MFC5910700.1"/>
    </source>
</evidence>